<accession>A0A0F8BN51</accession>
<reference evidence="1 2" key="1">
    <citation type="submission" date="2015-04" db="EMBL/GenBank/DDBJ databases">
        <title>Genome sequence of Ceratocystis platani, a major pathogen of plane trees.</title>
        <authorList>
            <person name="Belbahri L."/>
        </authorList>
    </citation>
    <scope>NUCLEOTIDE SEQUENCE [LARGE SCALE GENOMIC DNA]</scope>
    <source>
        <strain evidence="1 2">CFO</strain>
    </source>
</reference>
<name>A0A0F8BN51_CERFI</name>
<sequence length="297" mass="33964">MSSHTATGRVRKASRRATLKVIPERREDSVLAQKGPSLKDRLRSMAEEKKLFPASTTWHIDETSLFEALYLRQYRPLVPASWDTQLRGVPIPEFCFCRNLTDQGQFGAPPIYSTQNTEYRASKAFMEIIDLTTNVRALRHLDRHAAIPSYLKDELEKYLMWAAQDGEYYKIRAVPNIFCEIVDTSLSVEGIASHITSKMLQVAKQHRRFWRKHSYKDSNGNTVAADCPVVYGLFVLNHTVLVLTVDPNRSSHTPVSYQIEIDFSQRSQGIWNALTLGITSCMARDGMVAREEFFSRK</sequence>
<protein>
    <submittedName>
        <fullName evidence="1">Uncharacterized protein</fullName>
    </submittedName>
</protein>
<proteinExistence type="predicted"/>
<evidence type="ECO:0000313" key="1">
    <source>
        <dbReference type="EMBL" id="KKF93953.1"/>
    </source>
</evidence>
<dbReference type="AlphaFoldDB" id="A0A0F8BN51"/>
<organism evidence="1 2">
    <name type="scientific">Ceratocystis fimbriata f. sp. platani</name>
    <dbReference type="NCBI Taxonomy" id="88771"/>
    <lineage>
        <taxon>Eukaryota</taxon>
        <taxon>Fungi</taxon>
        <taxon>Dikarya</taxon>
        <taxon>Ascomycota</taxon>
        <taxon>Pezizomycotina</taxon>
        <taxon>Sordariomycetes</taxon>
        <taxon>Hypocreomycetidae</taxon>
        <taxon>Microascales</taxon>
        <taxon>Ceratocystidaceae</taxon>
        <taxon>Ceratocystis</taxon>
    </lineage>
</organism>
<comment type="caution">
    <text evidence="1">The sequence shown here is derived from an EMBL/GenBank/DDBJ whole genome shotgun (WGS) entry which is preliminary data.</text>
</comment>
<dbReference type="EMBL" id="LBBL01000196">
    <property type="protein sequence ID" value="KKF93953.1"/>
    <property type="molecule type" value="Genomic_DNA"/>
</dbReference>
<dbReference type="Proteomes" id="UP000034841">
    <property type="component" value="Unassembled WGS sequence"/>
</dbReference>
<evidence type="ECO:0000313" key="2">
    <source>
        <dbReference type="Proteomes" id="UP000034841"/>
    </source>
</evidence>
<dbReference type="OrthoDB" id="5286775at2759"/>
<keyword evidence="2" id="KW-1185">Reference proteome</keyword>
<gene>
    <name evidence="1" type="ORF">CFO_g3707</name>
</gene>